<dbReference type="Proteomes" id="UP000678229">
    <property type="component" value="Segment"/>
</dbReference>
<protein>
    <submittedName>
        <fullName evidence="2">Phosphoprotein</fullName>
    </submittedName>
</protein>
<proteinExistence type="predicted"/>
<feature type="compositionally biased region" description="Polar residues" evidence="1">
    <location>
        <begin position="154"/>
        <end position="184"/>
    </location>
</feature>
<feature type="compositionally biased region" description="Basic and acidic residues" evidence="1">
    <location>
        <begin position="185"/>
        <end position="195"/>
    </location>
</feature>
<dbReference type="EMBL" id="OU015520">
    <property type="protein sequence ID" value="CAG4997668.1"/>
    <property type="molecule type" value="Genomic_RNA"/>
</dbReference>
<feature type="region of interest" description="Disordered" evidence="1">
    <location>
        <begin position="147"/>
        <end position="208"/>
    </location>
</feature>
<accession>A0A8S3X311</accession>
<evidence type="ECO:0000313" key="3">
    <source>
        <dbReference type="Proteomes" id="UP000678229"/>
    </source>
</evidence>
<evidence type="ECO:0000313" key="2">
    <source>
        <dbReference type="EMBL" id="CAG4997668.1"/>
    </source>
</evidence>
<reference evidence="2" key="1">
    <citation type="submission" date="2021-04" db="EMBL/GenBank/DDBJ databases">
        <authorList>
            <person name="Zrelovs N."/>
        </authorList>
    </citation>
    <scope>NUCLEOTIDE SEQUENCE</scope>
    <source>
        <strain evidence="2">Black currant nucleorhabdovirus 1 isolate Mara Eglite</strain>
    </source>
</reference>
<organism evidence="2 3">
    <name type="scientific">Black currant nucleorhabdovirus 1</name>
    <dbReference type="NCBI Taxonomy" id="2079521"/>
    <lineage>
        <taxon>Viruses</taxon>
        <taxon>Riboviria</taxon>
        <taxon>Orthornavirae</taxon>
        <taxon>Negarnaviricota</taxon>
        <taxon>Haploviricotina</taxon>
        <taxon>Monjiviricetes</taxon>
        <taxon>Mononegavirales</taxon>
        <taxon>Rhabdoviridae</taxon>
        <taxon>Betarhabdovirinae</taxon>
        <taxon>Betanucleorhabdovirus</taxon>
        <taxon>Betanucleorhabdovirus ribes</taxon>
    </lineage>
</organism>
<evidence type="ECO:0000256" key="1">
    <source>
        <dbReference type="SAM" id="MobiDB-lite"/>
    </source>
</evidence>
<sequence length="326" mass="36500">MNTAGGIANVHGPYSGLPQSALNSEVLTSRLANEVVKSDTIDDEERTIAYMKEWMKTMSDKGINIPTRVIEVLAEISIVLENSGMDDLHGKFGFAMVEFGTHLMKNQIAPNTLLEKMTGLVDKLYEGVNEMKKTNDKINQDLPRTIAKAKRQQSGKAKASETSPEKVNNNNLSPPSTAQSNTDTGVKEQEEKMETDAPALNPKSEKAKQLRDTYKAHYSTPGFDAYTPEKVRELITYYARHILDIRPDIWQDDASTFNMVSDLIDKKRLFIVLSKAKDMGLSYEDHATAREEFIDAINTCSPAYGSYTVQEMIHGDDVWIELIKLD</sequence>
<name>A0A8S3X311_9RHAB</name>